<dbReference type="Gene3D" id="3.30.70.870">
    <property type="entry name" value="Elongation Factor G (Translational Gtpase), domain 3"/>
    <property type="match status" value="1"/>
</dbReference>
<dbReference type="InterPro" id="IPR035647">
    <property type="entry name" value="EFG_III/V"/>
</dbReference>
<dbReference type="InterPro" id="IPR035650">
    <property type="entry name" value="Tet_C"/>
</dbReference>
<feature type="domain" description="Tr-type G" evidence="5">
    <location>
        <begin position="1"/>
        <end position="228"/>
    </location>
</feature>
<dbReference type="Proteomes" id="UP000704341">
    <property type="component" value="Unassembled WGS sequence"/>
</dbReference>
<dbReference type="PRINTS" id="PR01037">
    <property type="entry name" value="TCRTETOQM"/>
</dbReference>
<dbReference type="SUPFAM" id="SSF52540">
    <property type="entry name" value="P-loop containing nucleoside triphosphate hydrolases"/>
    <property type="match status" value="1"/>
</dbReference>
<dbReference type="PANTHER" id="PTHR43261">
    <property type="entry name" value="TRANSLATION ELONGATION FACTOR G-RELATED"/>
    <property type="match status" value="1"/>
</dbReference>
<keyword evidence="2" id="KW-0648">Protein biosynthesis</keyword>
<dbReference type="Gene3D" id="3.40.50.300">
    <property type="entry name" value="P-loop containing nucleotide triphosphate hydrolases"/>
    <property type="match status" value="1"/>
</dbReference>
<dbReference type="InterPro" id="IPR005225">
    <property type="entry name" value="Small_GTP-bd"/>
</dbReference>
<dbReference type="Gene3D" id="3.30.70.240">
    <property type="match status" value="1"/>
</dbReference>
<dbReference type="InterPro" id="IPR005517">
    <property type="entry name" value="Transl_elong_EFG/EF2_IV"/>
</dbReference>
<evidence type="ECO:0000313" key="6">
    <source>
        <dbReference type="EMBL" id="MBD5805783.1"/>
    </source>
</evidence>
<dbReference type="PANTHER" id="PTHR43261:SF1">
    <property type="entry name" value="RIBOSOME-RELEASING FACTOR 2, MITOCHONDRIAL"/>
    <property type="match status" value="1"/>
</dbReference>
<dbReference type="PRINTS" id="PR00315">
    <property type="entry name" value="ELONGATNFCT"/>
</dbReference>
<dbReference type="EMBL" id="QORN01000005">
    <property type="protein sequence ID" value="MBD5805783.1"/>
    <property type="molecule type" value="Genomic_DNA"/>
</dbReference>
<dbReference type="SUPFAM" id="SSF50447">
    <property type="entry name" value="Translation proteins"/>
    <property type="match status" value="1"/>
</dbReference>
<evidence type="ECO:0000256" key="1">
    <source>
        <dbReference type="ARBA" id="ARBA00022741"/>
    </source>
</evidence>
<dbReference type="RefSeq" id="WP_191667539.1">
    <property type="nucleotide sequence ID" value="NZ_QORN01000005.1"/>
</dbReference>
<dbReference type="SUPFAM" id="SSF54211">
    <property type="entry name" value="Ribosomal protein S5 domain 2-like"/>
    <property type="match status" value="1"/>
</dbReference>
<dbReference type="SMART" id="SM00838">
    <property type="entry name" value="EFG_C"/>
    <property type="match status" value="1"/>
</dbReference>
<dbReference type="InterPro" id="IPR027417">
    <property type="entry name" value="P-loop_NTPase"/>
</dbReference>
<dbReference type="PROSITE" id="PS51722">
    <property type="entry name" value="G_TR_2"/>
    <property type="match status" value="1"/>
</dbReference>
<comment type="caution">
    <text evidence="6">The sequence shown here is derived from an EMBL/GenBank/DDBJ whole genome shotgun (WGS) entry which is preliminary data.</text>
</comment>
<dbReference type="InterPro" id="IPR041095">
    <property type="entry name" value="EFG_II"/>
</dbReference>
<protein>
    <submittedName>
        <fullName evidence="6">GTP-binding protein</fullName>
    </submittedName>
</protein>
<sequence>MKQIVTGIVAHVDAGKTTLTEALMYQTGAIRKLGRVDNGDAFLDPNALEKQRGITIFTHQAKLVYNDLTLTLLDTPGHVDFASQTEQVLPVLDYAILVVSATDGIQGYTRTLWRLLKRYAVPTFIFINKSDVVGADPSAVINQLQAEFSTGCLEFADHLSAETLENIAMQDDSVLENYLNTGKVDEQTIQLLIKQRKVFPCFTGAALKLSGINNLLTGLAKWCTVSQFSSEFAARVFKISHDDKGNRLSWIRTTGGTLAAKTVLLNDEKVNQIRIYNGAKFTTCQALPAGQVGAVTGLTTTYPGQGLGSCADLPAPLIKPVLNYAVKVADADLHACLKALKELEDEDPQLQVSWHPHIKEIHVQIMGEVQLQILQQILKEHYNLQVSFNEGTVLYQETITDSIEGVGHFEPLRHYAEAHLLLEPGKRGTGITVTSDCSLDILDRNWQHQILTSLQAKDHRGVLIGAPLTDIAITLIGGRGHIKHTEGGDFRQASWRAVRQGLMELKQRGRCQLLEPWYSFRVAIPNEQVGRAINDIQQMHGTFKLSEPNGNQMAVITGKAPVASMRDYAAEVRAYSHGQGQLDLVVDGYQPCHNAAEIITNANYDPVADLDNTPDSVFCAHGAGFPVPWDEVPSMAHFPYRK</sequence>
<accession>A0ABR8P5K4</accession>
<keyword evidence="3" id="KW-0342">GTP-binding</keyword>
<dbReference type="Pfam" id="PF00009">
    <property type="entry name" value="GTP_EFTU"/>
    <property type="match status" value="1"/>
</dbReference>
<reference evidence="6 7" key="1">
    <citation type="submission" date="2018-07" db="EMBL/GenBank/DDBJ databases">
        <title>Phylogenomic Insights into understanding Host Adaptation of Lactobacillus reuteri by a novel species, Lactobacillus spp. M31.</title>
        <authorList>
            <person name="Sharma S."/>
            <person name="Patil P."/>
            <person name="Korpole S."/>
            <person name="Patil P.B."/>
        </authorList>
    </citation>
    <scope>NUCLEOTIDE SEQUENCE [LARGE SCALE GENOMIC DNA]</scope>
    <source>
        <strain evidence="6 7">M31</strain>
    </source>
</reference>
<keyword evidence="7" id="KW-1185">Reference proteome</keyword>
<proteinExistence type="predicted"/>
<evidence type="ECO:0000256" key="2">
    <source>
        <dbReference type="ARBA" id="ARBA00022917"/>
    </source>
</evidence>
<dbReference type="Gene3D" id="3.30.230.10">
    <property type="match status" value="1"/>
</dbReference>
<evidence type="ECO:0000256" key="3">
    <source>
        <dbReference type="ARBA" id="ARBA00023134"/>
    </source>
</evidence>
<dbReference type="Pfam" id="PF14492">
    <property type="entry name" value="EFG_III"/>
    <property type="match status" value="1"/>
</dbReference>
<dbReference type="InterPro" id="IPR014721">
    <property type="entry name" value="Ribsml_uS5_D2-typ_fold_subgr"/>
</dbReference>
<dbReference type="InterPro" id="IPR000795">
    <property type="entry name" value="T_Tr_GTP-bd_dom"/>
</dbReference>
<dbReference type="NCBIfam" id="TIGR00231">
    <property type="entry name" value="small_GTP"/>
    <property type="match status" value="1"/>
</dbReference>
<dbReference type="InterPro" id="IPR020568">
    <property type="entry name" value="Ribosomal_Su5_D2-typ_SF"/>
</dbReference>
<dbReference type="Pfam" id="PF03764">
    <property type="entry name" value="EFG_IV"/>
    <property type="match status" value="1"/>
</dbReference>
<dbReference type="Pfam" id="PF00679">
    <property type="entry name" value="EFG_C"/>
    <property type="match status" value="1"/>
</dbReference>
<dbReference type="CDD" id="cd03711">
    <property type="entry name" value="Tet_C"/>
    <property type="match status" value="1"/>
</dbReference>
<name>A0ABR8P5K4_9LACO</name>
<dbReference type="SUPFAM" id="SSF54980">
    <property type="entry name" value="EF-G C-terminal domain-like"/>
    <property type="match status" value="2"/>
</dbReference>
<keyword evidence="1" id="KW-0547">Nucleotide-binding</keyword>
<evidence type="ECO:0000313" key="7">
    <source>
        <dbReference type="Proteomes" id="UP000704341"/>
    </source>
</evidence>
<dbReference type="Gene3D" id="2.40.30.10">
    <property type="entry name" value="Translation factors"/>
    <property type="match status" value="1"/>
</dbReference>
<keyword evidence="4" id="KW-0046">Antibiotic resistance</keyword>
<organism evidence="6 7">
    <name type="scientific">Limosilactobacillus walteri</name>
    <dbReference type="NCBI Taxonomy" id="2268022"/>
    <lineage>
        <taxon>Bacteria</taxon>
        <taxon>Bacillati</taxon>
        <taxon>Bacillota</taxon>
        <taxon>Bacilli</taxon>
        <taxon>Lactobacillales</taxon>
        <taxon>Lactobacillaceae</taxon>
        <taxon>Limosilactobacillus</taxon>
    </lineage>
</organism>
<dbReference type="InterPro" id="IPR000640">
    <property type="entry name" value="EFG_V-like"/>
</dbReference>
<evidence type="ECO:0000259" key="5">
    <source>
        <dbReference type="PROSITE" id="PS51722"/>
    </source>
</evidence>
<evidence type="ECO:0000256" key="4">
    <source>
        <dbReference type="ARBA" id="ARBA00023251"/>
    </source>
</evidence>
<gene>
    <name evidence="6" type="ORF">DTK66_01440</name>
</gene>
<dbReference type="InterPro" id="IPR009000">
    <property type="entry name" value="Transl_B-barrel_sf"/>
</dbReference>
<dbReference type="SMART" id="SM00889">
    <property type="entry name" value="EFG_IV"/>
    <property type="match status" value="1"/>
</dbReference>